<dbReference type="RefSeq" id="WP_013367879.1">
    <property type="nucleotide sequence ID" value="NC_014618.1"/>
</dbReference>
<evidence type="ECO:0000256" key="1">
    <source>
        <dbReference type="ARBA" id="ARBA00022679"/>
    </source>
</evidence>
<evidence type="ECO:0000259" key="7">
    <source>
        <dbReference type="PROSITE" id="PS51094"/>
    </source>
</evidence>
<evidence type="ECO:0000259" key="9">
    <source>
        <dbReference type="PROSITE" id="PS51372"/>
    </source>
</evidence>
<dbReference type="EMBL" id="CP002272">
    <property type="protein sequence ID" value="ADO50157.1"/>
    <property type="molecule type" value="Genomic_DNA"/>
</dbReference>
<dbReference type="Gene3D" id="1.10.10.10">
    <property type="entry name" value="Winged helix-like DNA-binding domain superfamily/Winged helix DNA-binding domain"/>
    <property type="match status" value="1"/>
</dbReference>
<evidence type="ECO:0000313" key="11">
    <source>
        <dbReference type="Proteomes" id="UP000006872"/>
    </source>
</evidence>
<dbReference type="SUPFAM" id="SSF52794">
    <property type="entry name" value="PTS system IIB component-like"/>
    <property type="match status" value="1"/>
</dbReference>
<dbReference type="Gene3D" id="1.10.1790.10">
    <property type="entry name" value="PRD domain"/>
    <property type="match status" value="1"/>
</dbReference>
<dbReference type="Proteomes" id="UP000006872">
    <property type="component" value="Chromosome"/>
</dbReference>
<dbReference type="GO" id="GO:0003677">
    <property type="term" value="F:DNA binding"/>
    <property type="evidence" value="ECO:0007669"/>
    <property type="project" value="UniProtKB-KW"/>
</dbReference>
<accession>E3GCI6</accession>
<evidence type="ECO:0000256" key="6">
    <source>
        <dbReference type="ARBA" id="ARBA00023163"/>
    </source>
</evidence>
<dbReference type="HOGENOM" id="CLU_013442_5_1_6"/>
<feature type="domain" description="PTS EIIB type-2" evidence="8">
    <location>
        <begin position="401"/>
        <end position="490"/>
    </location>
</feature>
<keyword evidence="1 10" id="KW-0808">Transferase</keyword>
<dbReference type="EC" id="2.7.1.69" evidence="10"/>
<dbReference type="PROSITE" id="PS51372">
    <property type="entry name" value="PRD_2"/>
    <property type="match status" value="1"/>
</dbReference>
<dbReference type="InterPro" id="IPR050661">
    <property type="entry name" value="BglG_antiterminators"/>
</dbReference>
<dbReference type="KEGG" id="esc:Entcl_3919"/>
<dbReference type="SUPFAM" id="SSF63520">
    <property type="entry name" value="PTS-regulatory domain, PRD"/>
    <property type="match status" value="1"/>
</dbReference>
<sequence length="636" mass="72601">MRFPNQRLAQLFDMLQNETLPQDELAQRLSVSTRTVRADITALNALLAQHGAQFILSRGSGYQLHIDDPARYQSLQDSRPRALRVPRTASERVQYLMVRFLTSAFSLKLEDLADEWFVSRATLQGDMAEVREWLARYQLTLETRPRHGVKLFGSEMSIRACLTDLLWQLAQQDSQHPLLTQEALNAGVPEELERALQETFSRWHIRLTDEGELFVRLYCAVAVRRISEGYPLPEFSADDVDESVLQAAREIAGVIQQLAGKTLAASEESWLRVHIAARQVQDIAPSQINADDDEALVNYILQYINSHYNYNLLSDAQLHADLLTHIKTMITRVRYQIMIPNPLLENIKQHYPMAWDMTLAAVSGWSKYTPWTISENEIGFLVLHIGVGLERHYNIGYQRQPRVLLVCDAGNAMARMIEAVLQRKYPQLEMTGAISLRDYEQRETISEDFVVSTARAAEKDKPVVVVSPFPTDYQLEQIGKLVLVDRTRPWMLEKYFDARHFRIIDTPIDQHTLFRELCQQLREEGFVDGDFVDSVVEREAIVSTMLGDGIALPHALGLLAKKTVVYTVLAPQGIAWGDETAHVIFLLAISKSEYEEAMAIYDIFVTFLRERAMARLCACGDFTEFKTLAMECVSRF</sequence>
<dbReference type="InterPro" id="IPR002178">
    <property type="entry name" value="PTS_EIIA_type-2_dom"/>
</dbReference>
<dbReference type="InterPro" id="IPR013011">
    <property type="entry name" value="PTS_EIIB_2"/>
</dbReference>
<dbReference type="InterPro" id="IPR013196">
    <property type="entry name" value="HTH_11"/>
</dbReference>
<dbReference type="AlphaFoldDB" id="E3GCI6"/>
<evidence type="ECO:0000256" key="2">
    <source>
        <dbReference type="ARBA" id="ARBA00022737"/>
    </source>
</evidence>
<dbReference type="CDD" id="cd05568">
    <property type="entry name" value="PTS_IIB_bgl_like"/>
    <property type="match status" value="1"/>
</dbReference>
<dbReference type="PROSITE" id="PS51094">
    <property type="entry name" value="PTS_EIIA_TYPE_2"/>
    <property type="match status" value="1"/>
</dbReference>
<keyword evidence="3" id="KW-0805">Transcription regulation</keyword>
<protein>
    <submittedName>
        <fullName evidence="10">Transcriptional antiterminator, BglG</fullName>
        <ecNumber evidence="10">2.7.1.69</ecNumber>
    </submittedName>
</protein>
<dbReference type="eggNOG" id="COG4668">
    <property type="taxonomic scope" value="Bacteria"/>
</dbReference>
<keyword evidence="6" id="KW-0804">Transcription</keyword>
<dbReference type="eggNOG" id="COG3711">
    <property type="taxonomic scope" value="Bacteria"/>
</dbReference>
<dbReference type="InterPro" id="IPR016152">
    <property type="entry name" value="PTrfase/Anion_transptr"/>
</dbReference>
<dbReference type="PROSITE" id="PS51099">
    <property type="entry name" value="PTS_EIIB_TYPE_2"/>
    <property type="match status" value="1"/>
</dbReference>
<feature type="domain" description="PTS EIIA type-2" evidence="7">
    <location>
        <begin position="494"/>
        <end position="632"/>
    </location>
</feature>
<keyword evidence="5" id="KW-0010">Activator</keyword>
<proteinExistence type="predicted"/>
<dbReference type="PANTHER" id="PTHR30185">
    <property type="entry name" value="CRYPTIC BETA-GLUCOSIDE BGL OPERON ANTITERMINATOR"/>
    <property type="match status" value="1"/>
</dbReference>
<dbReference type="InterPro" id="IPR007737">
    <property type="entry name" value="Mga_HTH"/>
</dbReference>
<reference evidence="10 11" key="2">
    <citation type="journal article" date="2011" name="Stand. Genomic Sci.">
        <title>Complete genome sequence of 'Enterobacter lignolyticus' SCF1.</title>
        <authorList>
            <person name="Deangelis K.M."/>
            <person name="D'Haeseleer P."/>
            <person name="Chivian D."/>
            <person name="Fortney J.L."/>
            <person name="Khudyakov J."/>
            <person name="Simmons B."/>
            <person name="Woo H."/>
            <person name="Arkin A.P."/>
            <person name="Davenport K.W."/>
            <person name="Goodwin L."/>
            <person name="Chen A."/>
            <person name="Ivanova N."/>
            <person name="Kyrpides N.C."/>
            <person name="Mavromatis K."/>
            <person name="Woyke T."/>
            <person name="Hazen T.C."/>
        </authorList>
    </citation>
    <scope>NUCLEOTIDE SEQUENCE [LARGE SCALE GENOMIC DNA]</scope>
    <source>
        <strain evidence="10 11">SCF1</strain>
    </source>
</reference>
<dbReference type="Pfam" id="PF00874">
    <property type="entry name" value="PRD"/>
    <property type="match status" value="1"/>
</dbReference>
<dbReference type="InterPro" id="IPR036388">
    <property type="entry name" value="WH-like_DNA-bd_sf"/>
</dbReference>
<dbReference type="InterPro" id="IPR036095">
    <property type="entry name" value="PTS_EIIB-like_sf"/>
</dbReference>
<dbReference type="InterPro" id="IPR036390">
    <property type="entry name" value="WH_DNA-bd_sf"/>
</dbReference>
<organism evidence="10 11">
    <name type="scientific">Enterobacter lignolyticus (strain SCF1)</name>
    <dbReference type="NCBI Taxonomy" id="701347"/>
    <lineage>
        <taxon>Bacteria</taxon>
        <taxon>Pseudomonadati</taxon>
        <taxon>Pseudomonadota</taxon>
        <taxon>Gammaproteobacteria</taxon>
        <taxon>Enterobacterales</taxon>
        <taxon>Enterobacteriaceae</taxon>
        <taxon>Pluralibacter</taxon>
    </lineage>
</organism>
<dbReference type="Gene3D" id="3.40.50.2300">
    <property type="match status" value="1"/>
</dbReference>
<dbReference type="InterPro" id="IPR018356">
    <property type="entry name" value="Tscrpt_reg_HTH_DeoR_CS"/>
</dbReference>
<evidence type="ECO:0000256" key="5">
    <source>
        <dbReference type="ARBA" id="ARBA00023159"/>
    </source>
</evidence>
<reference evidence="11" key="1">
    <citation type="submission" date="2010-10" db="EMBL/GenBank/DDBJ databases">
        <title>Complete sequence of Enterobacter cloacae SCF1.</title>
        <authorList>
            <consortium name="US DOE Joint Genome Institute"/>
            <person name="Lucas S."/>
            <person name="Copeland A."/>
            <person name="Lapidus A."/>
            <person name="Cheng J.-F."/>
            <person name="Bruce D."/>
            <person name="Goodwin L."/>
            <person name="Pitluck S."/>
            <person name="Davenport K."/>
            <person name="Detter J.C."/>
            <person name="Han C."/>
            <person name="Tapia R."/>
            <person name="Land M."/>
            <person name="Hauser L."/>
            <person name="Chang Y.-J."/>
            <person name="Jeffries C."/>
            <person name="Kyrpides N."/>
            <person name="Ivanova N."/>
            <person name="Mikhailova N."/>
            <person name="DeAngelis K."/>
            <person name="Arkin A.P."/>
            <person name="Chivian D."/>
            <person name="Edwards B."/>
            <person name="Woo H."/>
            <person name="Hazen T.C."/>
            <person name="Woyke T."/>
        </authorList>
    </citation>
    <scope>NUCLEOTIDE SEQUENCE [LARGE SCALE GENOMIC DNA]</scope>
    <source>
        <strain evidence="11">SCF1</strain>
    </source>
</reference>
<gene>
    <name evidence="10" type="ordered locus">Entcl_3919</name>
</gene>
<evidence type="ECO:0000256" key="3">
    <source>
        <dbReference type="ARBA" id="ARBA00023015"/>
    </source>
</evidence>
<keyword evidence="11" id="KW-1185">Reference proteome</keyword>
<evidence type="ECO:0000313" key="10">
    <source>
        <dbReference type="EMBL" id="ADO50157.1"/>
    </source>
</evidence>
<dbReference type="Gene3D" id="3.40.930.10">
    <property type="entry name" value="Mannitol-specific EII, Chain A"/>
    <property type="match status" value="1"/>
</dbReference>
<dbReference type="CDD" id="cd00211">
    <property type="entry name" value="PTS_IIA_fru"/>
    <property type="match status" value="1"/>
</dbReference>
<dbReference type="PROSITE" id="PS00894">
    <property type="entry name" value="HTH_DEOR_1"/>
    <property type="match status" value="1"/>
</dbReference>
<dbReference type="InterPro" id="IPR036634">
    <property type="entry name" value="PRD_sf"/>
</dbReference>
<dbReference type="PROSITE" id="PS00372">
    <property type="entry name" value="PTS_EIIA_TYPE_2_HIS"/>
    <property type="match status" value="1"/>
</dbReference>
<dbReference type="PANTHER" id="PTHR30185:SF13">
    <property type="entry name" value="LICABCH OPERON REGULATOR-RELATED"/>
    <property type="match status" value="1"/>
</dbReference>
<dbReference type="Pfam" id="PF08279">
    <property type="entry name" value="HTH_11"/>
    <property type="match status" value="1"/>
</dbReference>
<dbReference type="SUPFAM" id="SSF55804">
    <property type="entry name" value="Phoshotransferase/anion transport protein"/>
    <property type="match status" value="1"/>
</dbReference>
<evidence type="ECO:0000256" key="4">
    <source>
        <dbReference type="ARBA" id="ARBA00023125"/>
    </source>
</evidence>
<dbReference type="GO" id="GO:0003700">
    <property type="term" value="F:DNA-binding transcription factor activity"/>
    <property type="evidence" value="ECO:0007669"/>
    <property type="project" value="InterPro"/>
</dbReference>
<dbReference type="InterPro" id="IPR011608">
    <property type="entry name" value="PRD"/>
</dbReference>
<name>E3GCI6_ENTLS</name>
<keyword evidence="4" id="KW-0238">DNA-binding</keyword>
<dbReference type="SUPFAM" id="SSF46785">
    <property type="entry name" value="Winged helix' DNA-binding domain"/>
    <property type="match status" value="1"/>
</dbReference>
<dbReference type="Pfam" id="PF05043">
    <property type="entry name" value="Mga"/>
    <property type="match status" value="1"/>
</dbReference>
<keyword evidence="2" id="KW-0677">Repeat</keyword>
<feature type="domain" description="PRD" evidence="9">
    <location>
        <begin position="288"/>
        <end position="395"/>
    </location>
</feature>
<dbReference type="GO" id="GO:0008982">
    <property type="term" value="F:protein-N(PI)-phosphohistidine-sugar phosphotransferase activity"/>
    <property type="evidence" value="ECO:0007669"/>
    <property type="project" value="InterPro"/>
</dbReference>
<dbReference type="GO" id="GO:0009401">
    <property type="term" value="P:phosphoenolpyruvate-dependent sugar phosphotransferase system"/>
    <property type="evidence" value="ECO:0007669"/>
    <property type="project" value="InterPro"/>
</dbReference>
<dbReference type="STRING" id="701347.Entcl_3919"/>
<evidence type="ECO:0000259" key="8">
    <source>
        <dbReference type="PROSITE" id="PS51099"/>
    </source>
</evidence>
<dbReference type="Pfam" id="PF00359">
    <property type="entry name" value="PTS_EIIA_2"/>
    <property type="match status" value="1"/>
</dbReference>